<accession>A0AA41W2V6</accession>
<sequence>MAIRISRCSYTYDARNHGLTSRYLFLSSSDFGSRIMDVGSRLFTEQQSRFFGPYFPLSSSCSLLYHRLLSYTQWTRSW</sequence>
<organism evidence="1 2">
    <name type="scientific">Papaver nudicaule</name>
    <name type="common">Iceland poppy</name>
    <dbReference type="NCBI Taxonomy" id="74823"/>
    <lineage>
        <taxon>Eukaryota</taxon>
        <taxon>Viridiplantae</taxon>
        <taxon>Streptophyta</taxon>
        <taxon>Embryophyta</taxon>
        <taxon>Tracheophyta</taxon>
        <taxon>Spermatophyta</taxon>
        <taxon>Magnoliopsida</taxon>
        <taxon>Ranunculales</taxon>
        <taxon>Papaveraceae</taxon>
        <taxon>Papaveroideae</taxon>
        <taxon>Papaver</taxon>
    </lineage>
</organism>
<protein>
    <submittedName>
        <fullName evidence="1">Uncharacterized protein</fullName>
    </submittedName>
</protein>
<dbReference type="AlphaFoldDB" id="A0AA41W2V6"/>
<gene>
    <name evidence="1" type="ORF">MKW94_027969</name>
</gene>
<reference evidence="1" key="1">
    <citation type="submission" date="2022-03" db="EMBL/GenBank/DDBJ databases">
        <title>A functionally conserved STORR gene fusion in Papaver species that diverged 16.8 million years ago.</title>
        <authorList>
            <person name="Catania T."/>
        </authorList>
    </citation>
    <scope>NUCLEOTIDE SEQUENCE</scope>
    <source>
        <strain evidence="1">S-191538</strain>
    </source>
</reference>
<proteinExistence type="predicted"/>
<name>A0AA41W2V6_PAPNU</name>
<evidence type="ECO:0000313" key="2">
    <source>
        <dbReference type="Proteomes" id="UP001177140"/>
    </source>
</evidence>
<keyword evidence="2" id="KW-1185">Reference proteome</keyword>
<evidence type="ECO:0000313" key="1">
    <source>
        <dbReference type="EMBL" id="MCL7051788.1"/>
    </source>
</evidence>
<dbReference type="Proteomes" id="UP001177140">
    <property type="component" value="Unassembled WGS sequence"/>
</dbReference>
<dbReference type="EMBL" id="JAJJMA010342497">
    <property type="protein sequence ID" value="MCL7051788.1"/>
    <property type="molecule type" value="Genomic_DNA"/>
</dbReference>
<comment type="caution">
    <text evidence="1">The sequence shown here is derived from an EMBL/GenBank/DDBJ whole genome shotgun (WGS) entry which is preliminary data.</text>
</comment>